<protein>
    <submittedName>
        <fullName evidence="4">Pentatricopeptide repeat-containing protein</fullName>
    </submittedName>
</protein>
<accession>A0AAV9CPW6</accession>
<evidence type="ECO:0000313" key="5">
    <source>
        <dbReference type="Proteomes" id="UP001180020"/>
    </source>
</evidence>
<feature type="repeat" description="PPR" evidence="2">
    <location>
        <begin position="396"/>
        <end position="430"/>
    </location>
</feature>
<reference evidence="4" key="2">
    <citation type="submission" date="2023-06" db="EMBL/GenBank/DDBJ databases">
        <authorList>
            <person name="Ma L."/>
            <person name="Liu K.-W."/>
            <person name="Li Z."/>
            <person name="Hsiao Y.-Y."/>
            <person name="Qi Y."/>
            <person name="Fu T."/>
            <person name="Tang G."/>
            <person name="Zhang D."/>
            <person name="Sun W.-H."/>
            <person name="Liu D.-K."/>
            <person name="Li Y."/>
            <person name="Chen G.-Z."/>
            <person name="Liu X.-D."/>
            <person name="Liao X.-Y."/>
            <person name="Jiang Y.-T."/>
            <person name="Yu X."/>
            <person name="Hao Y."/>
            <person name="Huang J."/>
            <person name="Zhao X.-W."/>
            <person name="Ke S."/>
            <person name="Chen Y.-Y."/>
            <person name="Wu W.-L."/>
            <person name="Hsu J.-L."/>
            <person name="Lin Y.-F."/>
            <person name="Huang M.-D."/>
            <person name="Li C.-Y."/>
            <person name="Huang L."/>
            <person name="Wang Z.-W."/>
            <person name="Zhao X."/>
            <person name="Zhong W.-Y."/>
            <person name="Peng D.-H."/>
            <person name="Ahmad S."/>
            <person name="Lan S."/>
            <person name="Zhang J.-S."/>
            <person name="Tsai W.-C."/>
            <person name="Van De Peer Y."/>
            <person name="Liu Z.-J."/>
        </authorList>
    </citation>
    <scope>NUCLEOTIDE SEQUENCE</scope>
    <source>
        <strain evidence="4">CP</strain>
        <tissue evidence="4">Leaves</tissue>
    </source>
</reference>
<dbReference type="NCBIfam" id="TIGR00756">
    <property type="entry name" value="PPR"/>
    <property type="match status" value="2"/>
</dbReference>
<feature type="signal peptide" evidence="3">
    <location>
        <begin position="1"/>
        <end position="30"/>
    </location>
</feature>
<dbReference type="AlphaFoldDB" id="A0AAV9CPW6"/>
<dbReference type="PANTHER" id="PTHR47003:SF2">
    <property type="entry name" value="OS01G0970900 PROTEIN"/>
    <property type="match status" value="1"/>
</dbReference>
<feature type="repeat" description="PPR" evidence="2">
    <location>
        <begin position="361"/>
        <end position="395"/>
    </location>
</feature>
<evidence type="ECO:0000256" key="1">
    <source>
        <dbReference type="ARBA" id="ARBA00022737"/>
    </source>
</evidence>
<comment type="caution">
    <text evidence="4">The sequence shown here is derived from an EMBL/GenBank/DDBJ whole genome shotgun (WGS) entry which is preliminary data.</text>
</comment>
<evidence type="ECO:0000256" key="3">
    <source>
        <dbReference type="SAM" id="SignalP"/>
    </source>
</evidence>
<dbReference type="InterPro" id="IPR044578">
    <property type="entry name" value="BIR6-like"/>
</dbReference>
<dbReference type="InterPro" id="IPR011990">
    <property type="entry name" value="TPR-like_helical_dom_sf"/>
</dbReference>
<reference evidence="4" key="1">
    <citation type="journal article" date="2023" name="Nat. Commun.">
        <title>Diploid and tetraploid genomes of Acorus and the evolution of monocots.</title>
        <authorList>
            <person name="Ma L."/>
            <person name="Liu K.W."/>
            <person name="Li Z."/>
            <person name="Hsiao Y.Y."/>
            <person name="Qi Y."/>
            <person name="Fu T."/>
            <person name="Tang G.D."/>
            <person name="Zhang D."/>
            <person name="Sun W.H."/>
            <person name="Liu D.K."/>
            <person name="Li Y."/>
            <person name="Chen G.Z."/>
            <person name="Liu X.D."/>
            <person name="Liao X.Y."/>
            <person name="Jiang Y.T."/>
            <person name="Yu X."/>
            <person name="Hao Y."/>
            <person name="Huang J."/>
            <person name="Zhao X.W."/>
            <person name="Ke S."/>
            <person name="Chen Y.Y."/>
            <person name="Wu W.L."/>
            <person name="Hsu J.L."/>
            <person name="Lin Y.F."/>
            <person name="Huang M.D."/>
            <person name="Li C.Y."/>
            <person name="Huang L."/>
            <person name="Wang Z.W."/>
            <person name="Zhao X."/>
            <person name="Zhong W.Y."/>
            <person name="Peng D.H."/>
            <person name="Ahmad S."/>
            <person name="Lan S."/>
            <person name="Zhang J.S."/>
            <person name="Tsai W.C."/>
            <person name="Van de Peer Y."/>
            <person name="Liu Z.J."/>
        </authorList>
    </citation>
    <scope>NUCLEOTIDE SEQUENCE</scope>
    <source>
        <strain evidence="4">CP</strain>
    </source>
</reference>
<feature type="repeat" description="PPR" evidence="2">
    <location>
        <begin position="254"/>
        <end position="288"/>
    </location>
</feature>
<dbReference type="Gene3D" id="1.25.40.10">
    <property type="entry name" value="Tetratricopeptide repeat domain"/>
    <property type="match status" value="4"/>
</dbReference>
<dbReference type="Pfam" id="PF01535">
    <property type="entry name" value="PPR"/>
    <property type="match status" value="2"/>
</dbReference>
<sequence>MLAITKSKRPCLLLLKHSLLLLSKPSSSKSLPLHPQATHLTKTAYGDPLSKSPLFVVPHRNLCSHPQIEVSIDDFLKEKPDSDVTHETVLYVLKKLDKNPSKALRFFQWVSAERGFKPSPATYGVMLRMLGRKDTMKEFWVLLKQMREQGMNLDRETLTSLVIAFKKERMASDAECLKRFFENVEEINALENCAREMVEVMSSSEWGEEVEKKLEEMKLCLSDGLVLKGLAREESIEQFWHVIDEMKGEGFEVDIDTYIKLMRRFEKLKLMEEAVGLYEIMMRGPCKPSIGDCGRLLRSIASSKDPNLDLVSRVVRIYEEGGYSLSKSVYDGIHRSLVSVGRFDEAETMLGRMRDAGYEADNITYSQLVFGLCKAGRFDEACKVLDEMERCGCVPDIKTWTILIQGHCVAGEVDGAVACFGKMLDKGCDADADVIEVLVNGLCGKSRVSSAYTLVIEMIERTHARPWQATYKHLIEKLLGECKLEEAMKLVKFMKIHNLPPFTEPVVQYISKFGTVEDALDLLKVLTGKSFPSVSTYLHLFKAFFNEGRHSEAQDLLYKSPHHVRKHSDILHLFGSRKVKKSI</sequence>
<organism evidence="4 5">
    <name type="scientific">Acorus calamus</name>
    <name type="common">Sweet flag</name>
    <dbReference type="NCBI Taxonomy" id="4465"/>
    <lineage>
        <taxon>Eukaryota</taxon>
        <taxon>Viridiplantae</taxon>
        <taxon>Streptophyta</taxon>
        <taxon>Embryophyta</taxon>
        <taxon>Tracheophyta</taxon>
        <taxon>Spermatophyta</taxon>
        <taxon>Magnoliopsida</taxon>
        <taxon>Liliopsida</taxon>
        <taxon>Acoraceae</taxon>
        <taxon>Acorus</taxon>
    </lineage>
</organism>
<dbReference type="PANTHER" id="PTHR47003">
    <property type="entry name" value="OS01G0970900 PROTEIN"/>
    <property type="match status" value="1"/>
</dbReference>
<proteinExistence type="predicted"/>
<feature type="chain" id="PRO_5043350570" evidence="3">
    <location>
        <begin position="31"/>
        <end position="583"/>
    </location>
</feature>
<dbReference type="EMBL" id="JAUJYO010000018">
    <property type="protein sequence ID" value="KAK1290268.1"/>
    <property type="molecule type" value="Genomic_DNA"/>
</dbReference>
<dbReference type="Pfam" id="PF13041">
    <property type="entry name" value="PPR_2"/>
    <property type="match status" value="1"/>
</dbReference>
<dbReference type="GO" id="GO:0008380">
    <property type="term" value="P:RNA splicing"/>
    <property type="evidence" value="ECO:0007669"/>
    <property type="project" value="InterPro"/>
</dbReference>
<keyword evidence="1" id="KW-0677">Repeat</keyword>
<evidence type="ECO:0000313" key="4">
    <source>
        <dbReference type="EMBL" id="KAK1290268.1"/>
    </source>
</evidence>
<dbReference type="PROSITE" id="PS51375">
    <property type="entry name" value="PPR"/>
    <property type="match status" value="4"/>
</dbReference>
<dbReference type="Proteomes" id="UP001180020">
    <property type="component" value="Unassembled WGS sequence"/>
</dbReference>
<name>A0AAV9CPW6_ACOCL</name>
<gene>
    <name evidence="4" type="ORF">QJS10_CPB18g00643</name>
</gene>
<evidence type="ECO:0000256" key="2">
    <source>
        <dbReference type="PROSITE-ProRule" id="PRU00708"/>
    </source>
</evidence>
<keyword evidence="5" id="KW-1185">Reference proteome</keyword>
<feature type="repeat" description="PPR" evidence="2">
    <location>
        <begin position="119"/>
        <end position="153"/>
    </location>
</feature>
<dbReference type="InterPro" id="IPR002885">
    <property type="entry name" value="PPR_rpt"/>
</dbReference>
<keyword evidence="3" id="KW-0732">Signal</keyword>